<accession>A0A392QCU5</accession>
<organism evidence="2 3">
    <name type="scientific">Trifolium medium</name>
    <dbReference type="NCBI Taxonomy" id="97028"/>
    <lineage>
        <taxon>Eukaryota</taxon>
        <taxon>Viridiplantae</taxon>
        <taxon>Streptophyta</taxon>
        <taxon>Embryophyta</taxon>
        <taxon>Tracheophyta</taxon>
        <taxon>Spermatophyta</taxon>
        <taxon>Magnoliopsida</taxon>
        <taxon>eudicotyledons</taxon>
        <taxon>Gunneridae</taxon>
        <taxon>Pentapetalae</taxon>
        <taxon>rosids</taxon>
        <taxon>fabids</taxon>
        <taxon>Fabales</taxon>
        <taxon>Fabaceae</taxon>
        <taxon>Papilionoideae</taxon>
        <taxon>50 kb inversion clade</taxon>
        <taxon>NPAAA clade</taxon>
        <taxon>Hologalegina</taxon>
        <taxon>IRL clade</taxon>
        <taxon>Trifolieae</taxon>
        <taxon>Trifolium</taxon>
    </lineage>
</organism>
<feature type="non-terminal residue" evidence="2">
    <location>
        <position position="121"/>
    </location>
</feature>
<dbReference type="Gene3D" id="3.30.420.10">
    <property type="entry name" value="Ribonuclease H-like superfamily/Ribonuclease H"/>
    <property type="match status" value="1"/>
</dbReference>
<protein>
    <submittedName>
        <fullName evidence="2">Ribonuclease H protein</fullName>
    </submittedName>
</protein>
<dbReference type="InterPro" id="IPR002156">
    <property type="entry name" value="RNaseH_domain"/>
</dbReference>
<dbReference type="CDD" id="cd06222">
    <property type="entry name" value="RNase_H_like"/>
    <property type="match status" value="1"/>
</dbReference>
<dbReference type="PANTHER" id="PTHR47723:SF13">
    <property type="entry name" value="PUTATIVE-RELATED"/>
    <property type="match status" value="1"/>
</dbReference>
<dbReference type="InterPro" id="IPR036397">
    <property type="entry name" value="RNaseH_sf"/>
</dbReference>
<dbReference type="Pfam" id="PF13456">
    <property type="entry name" value="RVT_3"/>
    <property type="match status" value="1"/>
</dbReference>
<dbReference type="InterPro" id="IPR012337">
    <property type="entry name" value="RNaseH-like_sf"/>
</dbReference>
<dbReference type="PROSITE" id="PS50879">
    <property type="entry name" value="RNASE_H_1"/>
    <property type="match status" value="1"/>
</dbReference>
<dbReference type="GO" id="GO:0004523">
    <property type="term" value="F:RNA-DNA hybrid ribonuclease activity"/>
    <property type="evidence" value="ECO:0007669"/>
    <property type="project" value="InterPro"/>
</dbReference>
<dbReference type="SUPFAM" id="SSF53098">
    <property type="entry name" value="Ribonuclease H-like"/>
    <property type="match status" value="1"/>
</dbReference>
<reference evidence="2 3" key="1">
    <citation type="journal article" date="2018" name="Front. Plant Sci.">
        <title>Red Clover (Trifolium pratense) and Zigzag Clover (T. medium) - A Picture of Genomic Similarities and Differences.</title>
        <authorList>
            <person name="Dluhosova J."/>
            <person name="Istvanek J."/>
            <person name="Nedelnik J."/>
            <person name="Repkova J."/>
        </authorList>
    </citation>
    <scope>NUCLEOTIDE SEQUENCE [LARGE SCALE GENOMIC DNA]</scope>
    <source>
        <strain evidence="3">cv. 10/8</strain>
        <tissue evidence="2">Leaf</tissue>
    </source>
</reference>
<dbReference type="AlphaFoldDB" id="A0A392QCU5"/>
<evidence type="ECO:0000259" key="1">
    <source>
        <dbReference type="PROSITE" id="PS50879"/>
    </source>
</evidence>
<sequence length="121" mass="13520">MEVDIAWHQPEEGWVILNTDGASRRDTSAGCGGLLRNSNGQWIGGFSRHLGMCSAYLAELWGVLDGLRLAREREITKLKVQVDSKVVVQTLNSSNIGSTVERRLIREIRKLLAMDWEIIVG</sequence>
<dbReference type="InterPro" id="IPR053151">
    <property type="entry name" value="RNase_H-like"/>
</dbReference>
<name>A0A392QCU5_9FABA</name>
<dbReference type="GO" id="GO:0003676">
    <property type="term" value="F:nucleic acid binding"/>
    <property type="evidence" value="ECO:0007669"/>
    <property type="project" value="InterPro"/>
</dbReference>
<feature type="domain" description="RNase H type-1" evidence="1">
    <location>
        <begin position="11"/>
        <end position="121"/>
    </location>
</feature>
<evidence type="ECO:0000313" key="3">
    <source>
        <dbReference type="Proteomes" id="UP000265520"/>
    </source>
</evidence>
<dbReference type="Proteomes" id="UP000265520">
    <property type="component" value="Unassembled WGS sequence"/>
</dbReference>
<evidence type="ECO:0000313" key="2">
    <source>
        <dbReference type="EMBL" id="MCI21550.1"/>
    </source>
</evidence>
<proteinExistence type="predicted"/>
<dbReference type="EMBL" id="LXQA010125477">
    <property type="protein sequence ID" value="MCI21550.1"/>
    <property type="molecule type" value="Genomic_DNA"/>
</dbReference>
<dbReference type="PANTHER" id="PTHR47723">
    <property type="entry name" value="OS05G0353850 PROTEIN"/>
    <property type="match status" value="1"/>
</dbReference>
<keyword evidence="3" id="KW-1185">Reference proteome</keyword>
<dbReference type="InterPro" id="IPR044730">
    <property type="entry name" value="RNase_H-like_dom_plant"/>
</dbReference>
<comment type="caution">
    <text evidence="2">The sequence shown here is derived from an EMBL/GenBank/DDBJ whole genome shotgun (WGS) entry which is preliminary data.</text>
</comment>